<evidence type="ECO:0000313" key="6">
    <source>
        <dbReference type="Proteomes" id="UP000051802"/>
    </source>
</evidence>
<dbReference type="Proteomes" id="UP000051802">
    <property type="component" value="Unassembled WGS sequence"/>
</dbReference>
<dbReference type="STRING" id="676599.ARC20_15465"/>
<dbReference type="InterPro" id="IPR052705">
    <property type="entry name" value="Gliding_Motility_GTPase"/>
</dbReference>
<dbReference type="InterPro" id="IPR005225">
    <property type="entry name" value="Small_GTP-bd"/>
</dbReference>
<dbReference type="Pfam" id="PF03029">
    <property type="entry name" value="ATP_bind_1"/>
    <property type="match status" value="1"/>
</dbReference>
<dbReference type="InterPro" id="IPR004130">
    <property type="entry name" value="Gpn"/>
</dbReference>
<reference evidence="5 6" key="1">
    <citation type="submission" date="2015-10" db="EMBL/GenBank/DDBJ databases">
        <title>Genome sequencing and analysis of members of genus Stenotrophomonas.</title>
        <authorList>
            <person name="Patil P.P."/>
            <person name="Midha S."/>
            <person name="Patil P.B."/>
        </authorList>
    </citation>
    <scope>NUCLEOTIDE SEQUENCE [LARGE SCALE GENOMIC DNA]</scope>
    <source>
        <strain evidence="5 6">JCM 16536</strain>
    </source>
</reference>
<name>A0A0R0A9E6_9GAMM</name>
<evidence type="ECO:0000256" key="4">
    <source>
        <dbReference type="ARBA" id="ARBA00023134"/>
    </source>
</evidence>
<dbReference type="RefSeq" id="WP_057648900.1">
    <property type="nucleotide sequence ID" value="NZ_LLXU01000126.1"/>
</dbReference>
<dbReference type="Gene3D" id="3.40.50.300">
    <property type="entry name" value="P-loop containing nucleotide triphosphate hydrolases"/>
    <property type="match status" value="1"/>
</dbReference>
<dbReference type="NCBIfam" id="TIGR00231">
    <property type="entry name" value="small_GTP"/>
    <property type="match status" value="1"/>
</dbReference>
<dbReference type="SUPFAM" id="SSF52540">
    <property type="entry name" value="P-loop containing nucleoside triphosphate hydrolases"/>
    <property type="match status" value="1"/>
</dbReference>
<keyword evidence="6" id="KW-1185">Reference proteome</keyword>
<evidence type="ECO:0000256" key="2">
    <source>
        <dbReference type="ARBA" id="ARBA00022741"/>
    </source>
</evidence>
<dbReference type="GO" id="GO:0005525">
    <property type="term" value="F:GTP binding"/>
    <property type="evidence" value="ECO:0007669"/>
    <property type="project" value="UniProtKB-KW"/>
</dbReference>
<sequence>MQEHKIVVLGSPGAGKSTLVRAIADGVVIDTDVANTDADLGKAATTVAMDYADVALPNGDRLRLYGTPGQQRFGFIWPILLQGASGAVLLADASQPDPVEALAGHLYTLRTHAPRLPAVVGLSKPDLAPHLDLERCADLVAARLRALPIVPLDARDGEQVMWLMDALMGEIEAQAWVDVDG</sequence>
<comment type="similarity">
    <text evidence="1">Belongs to the GPN-loop GTPase family.</text>
</comment>
<proteinExistence type="inferred from homology"/>
<evidence type="ECO:0000256" key="3">
    <source>
        <dbReference type="ARBA" id="ARBA00022801"/>
    </source>
</evidence>
<dbReference type="EMBL" id="LLXU01000126">
    <property type="protein sequence ID" value="KRG38036.1"/>
    <property type="molecule type" value="Genomic_DNA"/>
</dbReference>
<evidence type="ECO:0000313" key="5">
    <source>
        <dbReference type="EMBL" id="KRG38036.1"/>
    </source>
</evidence>
<keyword evidence="4" id="KW-0342">GTP-binding</keyword>
<dbReference type="OrthoDB" id="4319884at2"/>
<keyword evidence="3" id="KW-0378">Hydrolase</keyword>
<dbReference type="InterPro" id="IPR027417">
    <property type="entry name" value="P-loop_NTPase"/>
</dbReference>
<protein>
    <submittedName>
        <fullName evidence="5">ATP synthase</fullName>
    </submittedName>
</protein>
<organism evidence="5 6">
    <name type="scientific">Stenotrophomonas panacihumi</name>
    <dbReference type="NCBI Taxonomy" id="676599"/>
    <lineage>
        <taxon>Bacteria</taxon>
        <taxon>Pseudomonadati</taxon>
        <taxon>Pseudomonadota</taxon>
        <taxon>Gammaproteobacteria</taxon>
        <taxon>Lysobacterales</taxon>
        <taxon>Lysobacteraceae</taxon>
        <taxon>Stenotrophomonas</taxon>
    </lineage>
</organism>
<keyword evidence="2" id="KW-0547">Nucleotide-binding</keyword>
<gene>
    <name evidence="5" type="ORF">ARC20_15465</name>
</gene>
<accession>A0A0R0A9E6</accession>
<dbReference type="PANTHER" id="PTHR42708">
    <property type="entry name" value="ATP/GTP-BINDING PROTEIN-RELATED"/>
    <property type="match status" value="1"/>
</dbReference>
<dbReference type="CDD" id="cd00882">
    <property type="entry name" value="Ras_like_GTPase"/>
    <property type="match status" value="1"/>
</dbReference>
<dbReference type="AlphaFoldDB" id="A0A0R0A9E6"/>
<dbReference type="GO" id="GO:0016787">
    <property type="term" value="F:hydrolase activity"/>
    <property type="evidence" value="ECO:0007669"/>
    <property type="project" value="UniProtKB-KW"/>
</dbReference>
<evidence type="ECO:0000256" key="1">
    <source>
        <dbReference type="ARBA" id="ARBA00005290"/>
    </source>
</evidence>
<comment type="caution">
    <text evidence="5">The sequence shown here is derived from an EMBL/GenBank/DDBJ whole genome shotgun (WGS) entry which is preliminary data.</text>
</comment>
<dbReference type="PANTHER" id="PTHR42708:SF1">
    <property type="entry name" value="GLIDING MOTILITY PROTEIN MGLA"/>
    <property type="match status" value="1"/>
</dbReference>